<proteinExistence type="predicted"/>
<name>A0ABT5ARH7_9CYAN</name>
<protein>
    <submittedName>
        <fullName evidence="3">Uncharacterized protein</fullName>
    </submittedName>
</protein>
<evidence type="ECO:0000313" key="4">
    <source>
        <dbReference type="Proteomes" id="UP001212499"/>
    </source>
</evidence>
<feature type="signal peptide" evidence="2">
    <location>
        <begin position="1"/>
        <end position="23"/>
    </location>
</feature>
<gene>
    <name evidence="3" type="ORF">PN457_06470</name>
</gene>
<organism evidence="3 4">
    <name type="scientific">Anabaenopsis arnoldii</name>
    <dbReference type="NCBI Taxonomy" id="2152938"/>
    <lineage>
        <taxon>Bacteria</taxon>
        <taxon>Bacillati</taxon>
        <taxon>Cyanobacteriota</taxon>
        <taxon>Cyanophyceae</taxon>
        <taxon>Nostocales</taxon>
        <taxon>Nodulariaceae</taxon>
        <taxon>Anabaenopsis</taxon>
    </lineage>
</organism>
<keyword evidence="4" id="KW-1185">Reference proteome</keyword>
<dbReference type="RefSeq" id="WP_271732136.1">
    <property type="nucleotide sequence ID" value="NZ_JANQDP010000083.1"/>
</dbReference>
<keyword evidence="1" id="KW-0812">Transmembrane</keyword>
<keyword evidence="1" id="KW-1133">Transmembrane helix</keyword>
<evidence type="ECO:0000256" key="2">
    <source>
        <dbReference type="SAM" id="SignalP"/>
    </source>
</evidence>
<dbReference type="EMBL" id="JAQMUH010000082">
    <property type="protein sequence ID" value="MDB9539308.1"/>
    <property type="molecule type" value="Genomic_DNA"/>
</dbReference>
<reference evidence="3 4" key="1">
    <citation type="submission" date="2023-01" db="EMBL/GenBank/DDBJ databases">
        <title>Genomes from the Australian National Cyanobacteria Reference Collection.</title>
        <authorList>
            <person name="Willis A."/>
            <person name="Lee E.M.F."/>
        </authorList>
    </citation>
    <scope>NUCLEOTIDE SEQUENCE [LARGE SCALE GENOMIC DNA]</scope>
    <source>
        <strain evidence="3 4">CS-1033</strain>
    </source>
</reference>
<feature type="transmembrane region" description="Helical" evidence="1">
    <location>
        <begin position="47"/>
        <end position="66"/>
    </location>
</feature>
<comment type="caution">
    <text evidence="3">The sequence shown here is derived from an EMBL/GenBank/DDBJ whole genome shotgun (WGS) entry which is preliminary data.</text>
</comment>
<sequence length="78" mass="8403">MFNKNILWASLAALGLSLGTASATIPTHSSGETNDFHPRSQPLALKVGVTISGVALIALELWWFLLSKSPSQPNRKED</sequence>
<dbReference type="Proteomes" id="UP001212499">
    <property type="component" value="Unassembled WGS sequence"/>
</dbReference>
<keyword evidence="1" id="KW-0472">Membrane</keyword>
<evidence type="ECO:0000256" key="1">
    <source>
        <dbReference type="SAM" id="Phobius"/>
    </source>
</evidence>
<evidence type="ECO:0000313" key="3">
    <source>
        <dbReference type="EMBL" id="MDB9539308.1"/>
    </source>
</evidence>
<accession>A0ABT5ARH7</accession>
<keyword evidence="2" id="KW-0732">Signal</keyword>
<feature type="chain" id="PRO_5045567371" evidence="2">
    <location>
        <begin position="24"/>
        <end position="78"/>
    </location>
</feature>